<dbReference type="RefSeq" id="WP_048309915.1">
    <property type="nucleotide sequence ID" value="NZ_CP119526.1"/>
</dbReference>
<keyword evidence="3" id="KW-0067">ATP-binding</keyword>
<keyword evidence="5" id="KW-1185">Reference proteome</keyword>
<dbReference type="GO" id="GO:0000049">
    <property type="term" value="F:tRNA binding"/>
    <property type="evidence" value="ECO:0007669"/>
    <property type="project" value="UniProtKB-KW"/>
</dbReference>
<dbReference type="AlphaFoldDB" id="A0A0J6D3D2"/>
<evidence type="ECO:0000313" key="5">
    <source>
        <dbReference type="Proteomes" id="UP000035996"/>
    </source>
</evidence>
<dbReference type="GO" id="GO:0005524">
    <property type="term" value="F:ATP binding"/>
    <property type="evidence" value="ECO:0007669"/>
    <property type="project" value="UniProtKB-KW"/>
</dbReference>
<dbReference type="EMBL" id="LELK01000001">
    <property type="protein sequence ID" value="KMM38784.1"/>
    <property type="molecule type" value="Genomic_DNA"/>
</dbReference>
<dbReference type="GO" id="GO:0016879">
    <property type="term" value="F:ligase activity, forming carbon-nitrogen bonds"/>
    <property type="evidence" value="ECO:0007669"/>
    <property type="project" value="UniProtKB-UniRule"/>
</dbReference>
<reference evidence="4" key="1">
    <citation type="submission" date="2015-06" db="EMBL/GenBank/DDBJ databases">
        <authorList>
            <person name="Liu B."/>
            <person name="Wang J."/>
            <person name="Zhu Y."/>
            <person name="Liu G."/>
            <person name="Chen Q."/>
            <person name="Zheng C."/>
            <person name="Che J."/>
            <person name="Ge C."/>
            <person name="Shi H."/>
            <person name="Pan Z."/>
            <person name="Liu X."/>
        </authorList>
    </citation>
    <scope>NUCLEOTIDE SEQUENCE [LARGE SCALE GENOMIC DNA]</scope>
    <source>
        <strain evidence="4">DSM 16346</strain>
    </source>
</reference>
<accession>A0A0J6D3D2</accession>
<dbReference type="STRING" id="157733.AB986_05800"/>
<proteinExistence type="inferred from homology"/>
<dbReference type="Pfam" id="PF05636">
    <property type="entry name" value="HIGH_NTase1"/>
    <property type="match status" value="1"/>
</dbReference>
<dbReference type="InterPro" id="IPR014729">
    <property type="entry name" value="Rossmann-like_a/b/a_fold"/>
</dbReference>
<dbReference type="NCBIfam" id="NF010191">
    <property type="entry name" value="PRK13670.1"/>
    <property type="match status" value="1"/>
</dbReference>
<organism evidence="4 5">
    <name type="scientific">Guptibacillus hwajinpoensis</name>
    <dbReference type="NCBI Taxonomy" id="208199"/>
    <lineage>
        <taxon>Bacteria</taxon>
        <taxon>Bacillati</taxon>
        <taxon>Bacillota</taxon>
        <taxon>Bacilli</taxon>
        <taxon>Bacillales</taxon>
        <taxon>Guptibacillaceae</taxon>
        <taxon>Guptibacillus</taxon>
    </lineage>
</organism>
<keyword evidence="3" id="KW-0963">Cytoplasm</keyword>
<dbReference type="Proteomes" id="UP000035996">
    <property type="component" value="Unassembled WGS sequence"/>
</dbReference>
<name>A0A0J6D3D2_9BACL</name>
<feature type="binding site" evidence="3">
    <location>
        <position position="187"/>
    </location>
    <ligand>
        <name>ATP</name>
        <dbReference type="ChEBI" id="CHEBI:30616"/>
    </ligand>
</feature>
<keyword evidence="1 3" id="KW-0436">Ligase</keyword>
<feature type="binding site" evidence="3">
    <location>
        <begin position="7"/>
        <end position="20"/>
    </location>
    <ligand>
        <name>ATP</name>
        <dbReference type="ChEBI" id="CHEBI:30616"/>
    </ligand>
</feature>
<sequence>MKIAGVIVEYNPFHNGHLYHLNETRKVTSADVVVAVMSGSFLQRGEPALVDKWSRTRMALQNGVDIVIELPYVYATQKAEIFAKGAISLLSSIGVDELCFGSESGSIHEFQNTIAFVDSHEKEYNERIKYFMSEGNNYPKATSLAFQSLQGHEDVLDLSQPNNILGFQYVRAIHAQNAPIRPTTILRTKAGYHDQELTDTKIASATGIRNELLSKGSPLESIQAYVPEPTYNELQQYKETYSTFHGWHKLYHLLRYKLLTASPVKLASIYEAEEGLENRLITMAKTAPTFQDFMVAVKTKRYTWTRIQRFALHILTETTKDEMRPALEDRAPYLRLLGMSGVGRSYLNEIKNSLPVPLVSNINQFHHPFLTTERRVNQVYALGFTGKHQEEFLMKEYKTSPIIL</sequence>
<evidence type="ECO:0000256" key="1">
    <source>
        <dbReference type="ARBA" id="ARBA00022598"/>
    </source>
</evidence>
<dbReference type="PANTHER" id="PTHR37825">
    <property type="entry name" value="TRNA(MET) CYTIDINE ACETATE LIGASE"/>
    <property type="match status" value="1"/>
</dbReference>
<comment type="caution">
    <text evidence="4">The sequence shown here is derived from an EMBL/GenBank/DDBJ whole genome shotgun (WGS) entry which is preliminary data.</text>
</comment>
<keyword evidence="3" id="KW-0547">Nucleotide-binding</keyword>
<dbReference type="GO" id="GO:0005737">
    <property type="term" value="C:cytoplasm"/>
    <property type="evidence" value="ECO:0007669"/>
    <property type="project" value="UniProtKB-SubCell"/>
</dbReference>
<evidence type="ECO:0000256" key="3">
    <source>
        <dbReference type="HAMAP-Rule" id="MF_01539"/>
    </source>
</evidence>
<dbReference type="SUPFAM" id="SSF52374">
    <property type="entry name" value="Nucleotidylyl transferase"/>
    <property type="match status" value="1"/>
</dbReference>
<evidence type="ECO:0000256" key="2">
    <source>
        <dbReference type="ARBA" id="ARBA00022694"/>
    </source>
</evidence>
<feature type="binding site" evidence="3">
    <location>
        <position position="101"/>
    </location>
    <ligand>
        <name>ATP</name>
        <dbReference type="ChEBI" id="CHEBI:30616"/>
    </ligand>
</feature>
<dbReference type="GO" id="GO:0006400">
    <property type="term" value="P:tRNA modification"/>
    <property type="evidence" value="ECO:0007669"/>
    <property type="project" value="UniProtKB-UniRule"/>
</dbReference>
<protein>
    <recommendedName>
        <fullName evidence="3">tRNA(Met) cytidine acetate ligase</fullName>
        <ecNumber evidence="3">6.3.4.-</ecNumber>
    </recommendedName>
</protein>
<comment type="caution">
    <text evidence="3">Lacks conserved residue(s) required for the propagation of feature annotation.</text>
</comment>
<feature type="binding site" evidence="3">
    <location>
        <position position="162"/>
    </location>
    <ligand>
        <name>ATP</name>
        <dbReference type="ChEBI" id="CHEBI:30616"/>
    </ligand>
</feature>
<dbReference type="InterPro" id="IPR008513">
    <property type="entry name" value="tRNA(Met)_cyd_acetate_ligase"/>
</dbReference>
<keyword evidence="3" id="KW-0820">tRNA-binding</keyword>
<gene>
    <name evidence="3" type="primary">tmcAL</name>
    <name evidence="4" type="ORF">AB986_05800</name>
</gene>
<comment type="function">
    <text evidence="3">Catalyzes the formation of N(4)-acetylcytidine (ac(4)C) at the wobble position of elongator tRNA(Met), using acetate and ATP as substrates. First activates an acetate ion to form acetyladenylate (Ac-AMP) and then transfers the acetyl group to tRNA to form ac(4)C34.</text>
</comment>
<comment type="catalytic activity">
    <reaction evidence="3">
        <text>cytidine(34) in elongator tRNA(Met) + acetate + ATP = N(4)-acetylcytidine(34) in elongator tRNA(Met) + AMP + diphosphate</text>
        <dbReference type="Rhea" id="RHEA:58144"/>
        <dbReference type="Rhea" id="RHEA-COMP:10693"/>
        <dbReference type="Rhea" id="RHEA-COMP:10694"/>
        <dbReference type="ChEBI" id="CHEBI:30089"/>
        <dbReference type="ChEBI" id="CHEBI:30616"/>
        <dbReference type="ChEBI" id="CHEBI:33019"/>
        <dbReference type="ChEBI" id="CHEBI:74900"/>
        <dbReference type="ChEBI" id="CHEBI:82748"/>
        <dbReference type="ChEBI" id="CHEBI:456215"/>
    </reaction>
</comment>
<evidence type="ECO:0000313" key="4">
    <source>
        <dbReference type="EMBL" id="KMM38784.1"/>
    </source>
</evidence>
<dbReference type="HAMAP" id="MF_01539">
    <property type="entry name" value="TmcAL"/>
    <property type="match status" value="1"/>
</dbReference>
<keyword evidence="3" id="KW-0694">RNA-binding</keyword>
<comment type="subcellular location">
    <subcellularLocation>
        <location evidence="3">Cytoplasm</location>
    </subcellularLocation>
</comment>
<comment type="similarity">
    <text evidence="3">Belongs to the TmcAL family.</text>
</comment>
<dbReference type="Gene3D" id="3.40.50.620">
    <property type="entry name" value="HUPs"/>
    <property type="match status" value="1"/>
</dbReference>
<dbReference type="OrthoDB" id="9769796at2"/>
<dbReference type="PANTHER" id="PTHR37825:SF1">
    <property type="entry name" value="TRNA(MET) CYTIDINE ACETATE LIGASE"/>
    <property type="match status" value="1"/>
</dbReference>
<dbReference type="PATRIC" id="fig|157733.3.peg.3398"/>
<dbReference type="EC" id="6.3.4.-" evidence="3"/>
<keyword evidence="2 3" id="KW-0819">tRNA processing</keyword>